<dbReference type="Proteomes" id="UP000321393">
    <property type="component" value="Unassembled WGS sequence"/>
</dbReference>
<dbReference type="CDD" id="cd09272">
    <property type="entry name" value="RNase_HI_RT_Ty1"/>
    <property type="match status" value="1"/>
</dbReference>
<evidence type="ECO:0000313" key="4">
    <source>
        <dbReference type="Proteomes" id="UP000321947"/>
    </source>
</evidence>
<dbReference type="EMBL" id="SSTE01014201">
    <property type="protein sequence ID" value="KAA0046259.1"/>
    <property type="molecule type" value="Genomic_DNA"/>
</dbReference>
<gene>
    <name evidence="2" type="ORF">E5676_scaffold418G00240</name>
    <name evidence="1" type="ORF">E6C27_scaffold284G00630</name>
</gene>
<dbReference type="PANTHER" id="PTHR11439:SF517">
    <property type="entry name" value="CYSTEINE-RICH RLK (RECEPTOR-LIKE PROTEIN KINASE) 8"/>
    <property type="match status" value="1"/>
</dbReference>
<evidence type="ECO:0000313" key="3">
    <source>
        <dbReference type="Proteomes" id="UP000321393"/>
    </source>
</evidence>
<evidence type="ECO:0000313" key="1">
    <source>
        <dbReference type="EMBL" id="KAA0046259.1"/>
    </source>
</evidence>
<comment type="caution">
    <text evidence="1">The sequence shown here is derived from an EMBL/GenBank/DDBJ whole genome shotgun (WGS) entry which is preliminary data.</text>
</comment>
<proteinExistence type="predicted"/>
<evidence type="ECO:0000313" key="2">
    <source>
        <dbReference type="EMBL" id="TYK18941.1"/>
    </source>
</evidence>
<accession>A0A5A7TYC9</accession>
<dbReference type="EMBL" id="SSTD01007385">
    <property type="protein sequence ID" value="TYK18941.1"/>
    <property type="molecule type" value="Genomic_DNA"/>
</dbReference>
<protein>
    <submittedName>
        <fullName evidence="1">Integrase, catalytic core</fullName>
    </submittedName>
</protein>
<sequence>MTPQEAWDGRKPSVDHFKVFRCIAYAHIPDKKRRKLDDKDTLGKQTILVNLEDSDESLSPQLKDSVQQSVELEATESQTGGISLEEGLALYGLKQAPKAWFQMENCNSAATSVKPNLKLTKDHEGKKVNSTLYKQMVGSLMYLTEAWSYLMVFQKAANCPLSTIEAEFVAATSCACQVIWLRNILQNLHYKQEEASIIHCDNASTIKLTH</sequence>
<name>A0A5A7TYC9_CUCMM</name>
<organism evidence="1 3">
    <name type="scientific">Cucumis melo var. makuwa</name>
    <name type="common">Oriental melon</name>
    <dbReference type="NCBI Taxonomy" id="1194695"/>
    <lineage>
        <taxon>Eukaryota</taxon>
        <taxon>Viridiplantae</taxon>
        <taxon>Streptophyta</taxon>
        <taxon>Embryophyta</taxon>
        <taxon>Tracheophyta</taxon>
        <taxon>Spermatophyta</taxon>
        <taxon>Magnoliopsida</taxon>
        <taxon>eudicotyledons</taxon>
        <taxon>Gunneridae</taxon>
        <taxon>Pentapetalae</taxon>
        <taxon>rosids</taxon>
        <taxon>fabids</taxon>
        <taxon>Cucurbitales</taxon>
        <taxon>Cucurbitaceae</taxon>
        <taxon>Benincaseae</taxon>
        <taxon>Cucumis</taxon>
    </lineage>
</organism>
<dbReference type="PANTHER" id="PTHR11439">
    <property type="entry name" value="GAG-POL-RELATED RETROTRANSPOSON"/>
    <property type="match status" value="1"/>
</dbReference>
<dbReference type="Proteomes" id="UP000321947">
    <property type="component" value="Unassembled WGS sequence"/>
</dbReference>
<reference evidence="3 4" key="1">
    <citation type="submission" date="2019-08" db="EMBL/GenBank/DDBJ databases">
        <title>Draft genome sequences of two oriental melons (Cucumis melo L. var makuwa).</title>
        <authorList>
            <person name="Kwon S.-Y."/>
        </authorList>
    </citation>
    <scope>NUCLEOTIDE SEQUENCE [LARGE SCALE GENOMIC DNA]</scope>
    <source>
        <strain evidence="4">cv. Chang Bougi</strain>
        <strain evidence="3">cv. SW 3</strain>
        <tissue evidence="1">Leaf</tissue>
    </source>
</reference>
<dbReference type="AlphaFoldDB" id="A0A5A7TYC9"/>